<keyword evidence="3" id="KW-1185">Reference proteome</keyword>
<organism evidence="2 3">
    <name type="scientific">Venatoribacter cucullus</name>
    <dbReference type="NCBI Taxonomy" id="2661630"/>
    <lineage>
        <taxon>Bacteria</taxon>
        <taxon>Pseudomonadati</taxon>
        <taxon>Pseudomonadota</taxon>
        <taxon>Gammaproteobacteria</taxon>
        <taxon>Oceanospirillales</taxon>
        <taxon>Oceanospirillaceae</taxon>
        <taxon>Venatoribacter</taxon>
    </lineage>
</organism>
<name>A0A9X7YN50_9GAMM</name>
<dbReference type="InterPro" id="IPR050194">
    <property type="entry name" value="Glycosyltransferase_grp1"/>
</dbReference>
<dbReference type="PANTHER" id="PTHR45947">
    <property type="entry name" value="SULFOQUINOVOSYL TRANSFERASE SQD2"/>
    <property type="match status" value="1"/>
</dbReference>
<dbReference type="SUPFAM" id="SSF53756">
    <property type="entry name" value="UDP-Glycosyltransferase/glycogen phosphorylase"/>
    <property type="match status" value="1"/>
</dbReference>
<evidence type="ECO:0000313" key="3">
    <source>
        <dbReference type="Proteomes" id="UP000596074"/>
    </source>
</evidence>
<dbReference type="RefSeq" id="WP_228345894.1">
    <property type="nucleotide sequence ID" value="NZ_CP046056.1"/>
</dbReference>
<dbReference type="InterPro" id="IPR028098">
    <property type="entry name" value="Glyco_trans_4-like_N"/>
</dbReference>
<feature type="domain" description="Glycosyltransferase subfamily 4-like N-terminal" evidence="1">
    <location>
        <begin position="17"/>
        <end position="182"/>
    </location>
</feature>
<dbReference type="KEGG" id="vcw:GJQ55_02240"/>
<evidence type="ECO:0000313" key="2">
    <source>
        <dbReference type="EMBL" id="QQD23369.1"/>
    </source>
</evidence>
<dbReference type="AlphaFoldDB" id="A0A9X7YN50"/>
<dbReference type="EMBL" id="CP046056">
    <property type="protein sequence ID" value="QQD23369.1"/>
    <property type="molecule type" value="Genomic_DNA"/>
</dbReference>
<proteinExistence type="predicted"/>
<evidence type="ECO:0000259" key="1">
    <source>
        <dbReference type="Pfam" id="PF13439"/>
    </source>
</evidence>
<dbReference type="GO" id="GO:0016757">
    <property type="term" value="F:glycosyltransferase activity"/>
    <property type="evidence" value="ECO:0007669"/>
    <property type="project" value="TreeGrafter"/>
</dbReference>
<protein>
    <submittedName>
        <fullName evidence="2">Glycosyltransferase</fullName>
    </submittedName>
</protein>
<sequence length="387" mass="43084">MTVIRLAVVTETFLPDINGVATSLQQLLQALPAGRFAVQIIRTRPRQPWQPEFEEIHCPGLTLPFYPDVHPGLPAGRRIRNAWQRQRPDLVYIATEGPLGYSALRQAERLNIPVLSAFHTNFHRYSGYYGFGWVQQWVLGWLRRFHNRTAVTLVPAADIATSLRQDGFERVVVLPHGVDSERFHPGHRRDDLRQQWQAGPDTPVLLFVGRLAAEKNIPLAVRSWQALRAEWPDLQLVLVGDGPLRETLTRQYPQLICAGVQTGSALAQHYASADVFVFPSLTETFGLVTLEAMASGLPVAAFDMAAARSFIRPGVSGELAPVADEAAFTAAVRRLLEQRSATTAEAARQAAEQADWASVGRQFEQLCQTLLQRQGAEVDLHQPLLRS</sequence>
<dbReference type="Proteomes" id="UP000596074">
    <property type="component" value="Chromosome"/>
</dbReference>
<accession>A0A9X7YN50</accession>
<dbReference type="CDD" id="cd03814">
    <property type="entry name" value="GT4-like"/>
    <property type="match status" value="1"/>
</dbReference>
<reference evidence="2 3" key="1">
    <citation type="submission" date="2019-11" db="EMBL/GenBank/DDBJ databases">
        <title>Venatorbacter sp. nov. a predator of Campylobacter and other Gram-negative bacteria.</title>
        <authorList>
            <person name="Saeedi A."/>
            <person name="Cummings N.J."/>
            <person name="Connerton I.F."/>
            <person name="Connerton P.L."/>
        </authorList>
    </citation>
    <scope>NUCLEOTIDE SEQUENCE [LARGE SCALE GENOMIC DNA]</scope>
    <source>
        <strain evidence="2">XL5</strain>
    </source>
</reference>
<dbReference type="Pfam" id="PF13692">
    <property type="entry name" value="Glyco_trans_1_4"/>
    <property type="match status" value="1"/>
</dbReference>
<dbReference type="PANTHER" id="PTHR45947:SF3">
    <property type="entry name" value="SULFOQUINOVOSYL TRANSFERASE SQD2"/>
    <property type="match status" value="1"/>
</dbReference>
<dbReference type="Gene3D" id="3.40.50.2000">
    <property type="entry name" value="Glycogen Phosphorylase B"/>
    <property type="match status" value="2"/>
</dbReference>
<gene>
    <name evidence="2" type="ORF">GJQ55_02240</name>
</gene>
<dbReference type="Pfam" id="PF13439">
    <property type="entry name" value="Glyco_transf_4"/>
    <property type="match status" value="1"/>
</dbReference>